<gene>
    <name evidence="2" type="ORF">UFOPK3331_00127</name>
</gene>
<organism evidence="2">
    <name type="scientific">freshwater metagenome</name>
    <dbReference type="NCBI Taxonomy" id="449393"/>
    <lineage>
        <taxon>unclassified sequences</taxon>
        <taxon>metagenomes</taxon>
        <taxon>ecological metagenomes</taxon>
    </lineage>
</organism>
<feature type="region of interest" description="Disordered" evidence="1">
    <location>
        <begin position="85"/>
        <end position="109"/>
    </location>
</feature>
<name>A0A6J5YIP9_9ZZZZ</name>
<protein>
    <submittedName>
        <fullName evidence="2">Unannotated protein</fullName>
    </submittedName>
</protein>
<accession>A0A6J5YIP9</accession>
<evidence type="ECO:0000256" key="1">
    <source>
        <dbReference type="SAM" id="MobiDB-lite"/>
    </source>
</evidence>
<evidence type="ECO:0000313" key="2">
    <source>
        <dbReference type="EMBL" id="CAB4330415.1"/>
    </source>
</evidence>
<sequence length="183" mass="20303">MMHIPHQWFRLKTDRSSKAPWSRLTATKFFSTLVISLKASSLLANFPFATMSTLPRSFQWARSSRHSFCRRKTKKVVSFFPRSARSTSVPGEQSKRSKKKTALSAAQSSRSSRVVSSSTSVSAAFFPHHSSSCVVSATLRRMSAAPSMPRSSNSTKIATTLCFHVVDGSKKLRRNSVRISSPT</sequence>
<dbReference type="EMBL" id="CAESAL010000002">
    <property type="protein sequence ID" value="CAB4330415.1"/>
    <property type="molecule type" value="Genomic_DNA"/>
</dbReference>
<reference evidence="2" key="1">
    <citation type="submission" date="2020-05" db="EMBL/GenBank/DDBJ databases">
        <authorList>
            <person name="Chiriac C."/>
            <person name="Salcher M."/>
            <person name="Ghai R."/>
            <person name="Kavagutti S V."/>
        </authorList>
    </citation>
    <scope>NUCLEOTIDE SEQUENCE</scope>
</reference>
<proteinExistence type="predicted"/>
<dbReference type="AlphaFoldDB" id="A0A6J5YIP9"/>